<evidence type="ECO:0000256" key="1">
    <source>
        <dbReference type="SAM" id="MobiDB-lite"/>
    </source>
</evidence>
<feature type="region of interest" description="Disordered" evidence="1">
    <location>
        <begin position="160"/>
        <end position="188"/>
    </location>
</feature>
<keyword evidence="2" id="KW-0812">Transmembrane</keyword>
<organism evidence="3 4">
    <name type="scientific">Rhizophlyctis rosea</name>
    <dbReference type="NCBI Taxonomy" id="64517"/>
    <lineage>
        <taxon>Eukaryota</taxon>
        <taxon>Fungi</taxon>
        <taxon>Fungi incertae sedis</taxon>
        <taxon>Chytridiomycota</taxon>
        <taxon>Chytridiomycota incertae sedis</taxon>
        <taxon>Chytridiomycetes</taxon>
        <taxon>Rhizophlyctidales</taxon>
        <taxon>Rhizophlyctidaceae</taxon>
        <taxon>Rhizophlyctis</taxon>
    </lineage>
</organism>
<comment type="caution">
    <text evidence="3">The sequence shown here is derived from an EMBL/GenBank/DDBJ whole genome shotgun (WGS) entry which is preliminary data.</text>
</comment>
<name>A0AAD5X2J3_9FUNG</name>
<evidence type="ECO:0000313" key="3">
    <source>
        <dbReference type="EMBL" id="KAJ3048551.1"/>
    </source>
</evidence>
<protein>
    <submittedName>
        <fullName evidence="3">Uncharacterized protein</fullName>
    </submittedName>
</protein>
<accession>A0AAD5X2J3</accession>
<gene>
    <name evidence="3" type="ORF">HK097_010444</name>
</gene>
<proteinExistence type="predicted"/>
<dbReference type="Proteomes" id="UP001212841">
    <property type="component" value="Unassembled WGS sequence"/>
</dbReference>
<keyword evidence="2" id="KW-1133">Transmembrane helix</keyword>
<feature type="compositionally biased region" description="Acidic residues" evidence="1">
    <location>
        <begin position="179"/>
        <end position="188"/>
    </location>
</feature>
<keyword evidence="4" id="KW-1185">Reference proteome</keyword>
<reference evidence="3" key="1">
    <citation type="submission" date="2020-05" db="EMBL/GenBank/DDBJ databases">
        <title>Phylogenomic resolution of chytrid fungi.</title>
        <authorList>
            <person name="Stajich J.E."/>
            <person name="Amses K."/>
            <person name="Simmons R."/>
            <person name="Seto K."/>
            <person name="Myers J."/>
            <person name="Bonds A."/>
            <person name="Quandt C.A."/>
            <person name="Barry K."/>
            <person name="Liu P."/>
            <person name="Grigoriev I."/>
            <person name="Longcore J.E."/>
            <person name="James T.Y."/>
        </authorList>
    </citation>
    <scope>NUCLEOTIDE SEQUENCE</scope>
    <source>
        <strain evidence="3">JEL0318</strain>
    </source>
</reference>
<keyword evidence="2" id="KW-0472">Membrane</keyword>
<feature type="region of interest" description="Disordered" evidence="1">
    <location>
        <begin position="89"/>
        <end position="109"/>
    </location>
</feature>
<evidence type="ECO:0000313" key="4">
    <source>
        <dbReference type="Proteomes" id="UP001212841"/>
    </source>
</evidence>
<dbReference type="AlphaFoldDB" id="A0AAD5X2J3"/>
<sequence>MEVSLIDGSPLKSGFVMFDSCDGADKVLAMQACGNFEVAGKTIQVRRAFESTLRLEAVDAPSSKIARTDLAPVDVLGQDQYGTVNKVHHTPTNVTMSNHEENPTRGRRNCRESDFVDVEALHKDRSPYIVEKALANPKGPQQKATGKHGETVKFPKDLETVLGSSPSEAGEGELKGAEDYEGTDEEEDGEMYDDVSDMVNDIINIAQESRHPFRILLANSDAFLLPGYNVNQVVQAPRIRPFFKSAQHCSNDRTSEAVHIIQTAIEILKDEEMKADFLSDLSFARKRVLQREHYPLSNYNLIAGLDLDVKTSLVANILAELEEVRRNLDVHTEPSNGGAKRKRQHTKSDAGARHSRSLNKRTYGSDDNDTDSCEEYQSKRQKQLMKKDDSVAVKCANGHVVEVKVEILKLMPMLKEAIDKEGRKGTFIFANHDTFQRLINMATDVSGTNEHKAIEWRHWEQKMSKLSESILLGHYVGYVAFGYGGASCSIEKPFEVIQATGYKALLITLLRSYENSWRFATRQEVFHNRTYTYGLDEPRLILTIRVICIMIMLAGRAYGLERERKREYFYEYAINAARWHNNIYLNPRKDWHYWDSERIITCSLADKNDKVFQYCFPERLERILKLRNEPYAHCAGENFRIENGPLKQLFEDAEISQRAMG</sequence>
<dbReference type="EMBL" id="JADGJD010000774">
    <property type="protein sequence ID" value="KAJ3048551.1"/>
    <property type="molecule type" value="Genomic_DNA"/>
</dbReference>
<dbReference type="Gene3D" id="3.30.200.20">
    <property type="entry name" value="Phosphorylase Kinase, domain 1"/>
    <property type="match status" value="1"/>
</dbReference>
<feature type="compositionally biased region" description="Basic and acidic residues" evidence="1">
    <location>
        <begin position="98"/>
        <end position="109"/>
    </location>
</feature>
<feature type="region of interest" description="Disordered" evidence="1">
    <location>
        <begin position="329"/>
        <end position="375"/>
    </location>
</feature>
<evidence type="ECO:0000256" key="2">
    <source>
        <dbReference type="SAM" id="Phobius"/>
    </source>
</evidence>
<feature type="transmembrane region" description="Helical" evidence="2">
    <location>
        <begin position="540"/>
        <end position="559"/>
    </location>
</feature>